<dbReference type="EMBL" id="JACHLY010000001">
    <property type="protein sequence ID" value="MBB6000182.1"/>
    <property type="molecule type" value="Genomic_DNA"/>
</dbReference>
<gene>
    <name evidence="2" type="ORF">HNR25_003933</name>
</gene>
<evidence type="ECO:0000256" key="1">
    <source>
        <dbReference type="SAM" id="MobiDB-lite"/>
    </source>
</evidence>
<evidence type="ECO:0000313" key="3">
    <source>
        <dbReference type="Proteomes" id="UP000578077"/>
    </source>
</evidence>
<evidence type="ECO:0000313" key="2">
    <source>
        <dbReference type="EMBL" id="MBB6000182.1"/>
    </source>
</evidence>
<keyword evidence="3" id="KW-1185">Reference proteome</keyword>
<accession>A0A841EAZ8</accession>
<feature type="region of interest" description="Disordered" evidence="1">
    <location>
        <begin position="1"/>
        <end position="43"/>
    </location>
</feature>
<name>A0A841EAZ8_9ACTN</name>
<feature type="compositionally biased region" description="Low complexity" evidence="1">
    <location>
        <begin position="7"/>
        <end position="19"/>
    </location>
</feature>
<organism evidence="2 3">
    <name type="scientific">Streptomonospora salina</name>
    <dbReference type="NCBI Taxonomy" id="104205"/>
    <lineage>
        <taxon>Bacteria</taxon>
        <taxon>Bacillati</taxon>
        <taxon>Actinomycetota</taxon>
        <taxon>Actinomycetes</taxon>
        <taxon>Streptosporangiales</taxon>
        <taxon>Nocardiopsidaceae</taxon>
        <taxon>Streptomonospora</taxon>
    </lineage>
</organism>
<protein>
    <submittedName>
        <fullName evidence="2">Uncharacterized protein</fullName>
    </submittedName>
</protein>
<dbReference type="AlphaFoldDB" id="A0A841EAZ8"/>
<proteinExistence type="predicted"/>
<dbReference type="RefSeq" id="WP_184637441.1">
    <property type="nucleotide sequence ID" value="NZ_BAABKT010000029.1"/>
</dbReference>
<comment type="caution">
    <text evidence="2">The sequence shown here is derived from an EMBL/GenBank/DDBJ whole genome shotgun (WGS) entry which is preliminary data.</text>
</comment>
<dbReference type="Proteomes" id="UP000578077">
    <property type="component" value="Unassembled WGS sequence"/>
</dbReference>
<sequence length="62" mass="6322">MSDGQPSTTSECTSTTSASREALVSIGSSSPPRPDEASHATSHTMVAVTVSVAPGRFLDDNV</sequence>
<reference evidence="2 3" key="1">
    <citation type="submission" date="2020-08" db="EMBL/GenBank/DDBJ databases">
        <title>Sequencing the genomes of 1000 actinobacteria strains.</title>
        <authorList>
            <person name="Klenk H.-P."/>
        </authorList>
    </citation>
    <scope>NUCLEOTIDE SEQUENCE [LARGE SCALE GENOMIC DNA]</scope>
    <source>
        <strain evidence="2 3">DSM 44593</strain>
    </source>
</reference>